<evidence type="ECO:0000313" key="2">
    <source>
        <dbReference type="EMBL" id="CAG7837777.1"/>
    </source>
</evidence>
<feature type="transmembrane region" description="Helical" evidence="1">
    <location>
        <begin position="48"/>
        <end position="71"/>
    </location>
</feature>
<dbReference type="EMBL" id="CAJVCH010571536">
    <property type="protein sequence ID" value="CAG7837777.1"/>
    <property type="molecule type" value="Genomic_DNA"/>
</dbReference>
<sequence length="187" mass="22042">MCCFLALRKVLLFGAFIHMFLGLLFIYYLVALITTLVSVKVTIQTEKYIYMGFLFMTYYCLFLPLGLVIFWGTYKRSRFLLRWSAGIFLLLQIYGITIQSAFSFSIHSWAPAVSTDLKFDKDVLTKLITQSFLAISYLFTIFFYLRELEPEEEPYMTNRRQVAYHPTQQQPIPIPNIQSHHDFMMKC</sequence>
<protein>
    <submittedName>
        <fullName evidence="2">Uncharacterized protein</fullName>
    </submittedName>
</protein>
<reference evidence="2" key="1">
    <citation type="submission" date="2021-06" db="EMBL/GenBank/DDBJ databases">
        <authorList>
            <person name="Hodson N. C."/>
            <person name="Mongue J. A."/>
            <person name="Jaron S. K."/>
        </authorList>
    </citation>
    <scope>NUCLEOTIDE SEQUENCE</scope>
</reference>
<keyword evidence="1" id="KW-0472">Membrane</keyword>
<accession>A0A8J2Q276</accession>
<evidence type="ECO:0000256" key="1">
    <source>
        <dbReference type="SAM" id="Phobius"/>
    </source>
</evidence>
<keyword evidence="3" id="KW-1185">Reference proteome</keyword>
<comment type="caution">
    <text evidence="2">The sequence shown here is derived from an EMBL/GenBank/DDBJ whole genome shotgun (WGS) entry which is preliminary data.</text>
</comment>
<feature type="transmembrane region" description="Helical" evidence="1">
    <location>
        <begin position="127"/>
        <end position="145"/>
    </location>
</feature>
<evidence type="ECO:0000313" key="3">
    <source>
        <dbReference type="Proteomes" id="UP000708208"/>
    </source>
</evidence>
<gene>
    <name evidence="2" type="ORF">AFUS01_LOCUS46837</name>
</gene>
<proteinExistence type="predicted"/>
<organism evidence="2 3">
    <name type="scientific">Allacma fusca</name>
    <dbReference type="NCBI Taxonomy" id="39272"/>
    <lineage>
        <taxon>Eukaryota</taxon>
        <taxon>Metazoa</taxon>
        <taxon>Ecdysozoa</taxon>
        <taxon>Arthropoda</taxon>
        <taxon>Hexapoda</taxon>
        <taxon>Collembola</taxon>
        <taxon>Symphypleona</taxon>
        <taxon>Sminthuridae</taxon>
        <taxon>Allacma</taxon>
    </lineage>
</organism>
<name>A0A8J2Q276_9HEXA</name>
<dbReference type="Proteomes" id="UP000708208">
    <property type="component" value="Unassembled WGS sequence"/>
</dbReference>
<keyword evidence="1" id="KW-1133">Transmembrane helix</keyword>
<keyword evidence="1" id="KW-0812">Transmembrane</keyword>
<feature type="transmembrane region" description="Helical" evidence="1">
    <location>
        <begin position="12"/>
        <end position="36"/>
    </location>
</feature>
<feature type="transmembrane region" description="Helical" evidence="1">
    <location>
        <begin position="83"/>
        <end position="107"/>
    </location>
</feature>
<dbReference type="AlphaFoldDB" id="A0A8J2Q276"/>